<dbReference type="PANTHER" id="PTHR42934:SF2">
    <property type="entry name" value="GLYCOLATE OXIDASE SUBUNIT GLCD"/>
    <property type="match status" value="1"/>
</dbReference>
<reference evidence="6 7" key="1">
    <citation type="submission" date="2016-05" db="EMBL/GenBank/DDBJ databases">
        <title>Whole genome sequencing of Tetragenococcus halophilus subsp. halophilus NISL 7118.</title>
        <authorList>
            <person name="Shiwa Y."/>
            <person name="Nishimura I."/>
            <person name="Yoshikawa H."/>
            <person name="Koyama Y."/>
            <person name="Oguma T."/>
        </authorList>
    </citation>
    <scope>NUCLEOTIDE SEQUENCE [LARGE SCALE GENOMIC DNA]</scope>
    <source>
        <strain evidence="6 7">NISL 7118</strain>
    </source>
</reference>
<dbReference type="FunFam" id="1.10.45.10:FF:000001">
    <property type="entry name" value="D-lactate dehydrogenase mitochondrial"/>
    <property type="match status" value="1"/>
</dbReference>
<keyword evidence="4" id="KW-0560">Oxidoreductase</keyword>
<dbReference type="PROSITE" id="PS51387">
    <property type="entry name" value="FAD_PCMH"/>
    <property type="match status" value="1"/>
</dbReference>
<dbReference type="InterPro" id="IPR016171">
    <property type="entry name" value="Vanillyl_alc_oxidase_C-sub2"/>
</dbReference>
<accession>A0A2H6CQE7</accession>
<keyword evidence="2" id="KW-0285">Flavoprotein</keyword>
<dbReference type="InterPro" id="IPR016164">
    <property type="entry name" value="FAD-linked_Oxase-like_C"/>
</dbReference>
<dbReference type="Gene3D" id="1.10.45.10">
    <property type="entry name" value="Vanillyl-alcohol Oxidase, Chain A, domain 4"/>
    <property type="match status" value="1"/>
</dbReference>
<dbReference type="AlphaFoldDB" id="A0A2H6CQE7"/>
<dbReference type="RefSeq" id="WP_094243632.1">
    <property type="nucleotide sequence ID" value="NZ_BDEC01000001.1"/>
</dbReference>
<sequence>MEIKQVVPEELLTSNAHELEPGQAELIGYAKSTEDVSDFMKKANEADKKVITIGAHTGLTGATYPHEGEWFLSLAEMTDIISLDKETLTLNVQAGVTLAQIRQYLADTPYFYAPDPGEKSATIGGTVGTNAGGMRAIKYGVTRDNVRGYDVVLANGDIIHAGSLNQKNSSGYDLKDLFIGSEGTLGVITELQLKLRTRPRYERSMLVGFEKLDDLAPTVYEILNSPVEPVALELLEKNSVGYAEDYLQVKMPKQEGAAFLLLTLNSNDEKALNRELDEVRSIVNSAGALNIRDIDEKEAKLVWNIRDHILTGIYAAATTKMYDPVVPTRYVPDLIIQSKKYADEMGISSAFFGHAGDGNIHICVLQEDYEDVQWKKMLVEYEQKLYPFIAELGGLPSAEHGIGLEKKEYLSHFYSKEYMNTLKAIKKALDPKNVLNPNRIFDL</sequence>
<proteinExistence type="predicted"/>
<dbReference type="InterPro" id="IPR004113">
    <property type="entry name" value="FAD-bd_oxidored_4_C"/>
</dbReference>
<dbReference type="Proteomes" id="UP000236214">
    <property type="component" value="Unassembled WGS sequence"/>
</dbReference>
<evidence type="ECO:0000256" key="4">
    <source>
        <dbReference type="ARBA" id="ARBA00023002"/>
    </source>
</evidence>
<dbReference type="SUPFAM" id="SSF55103">
    <property type="entry name" value="FAD-linked oxidases, C-terminal domain"/>
    <property type="match status" value="1"/>
</dbReference>
<keyword evidence="3" id="KW-0274">FAD</keyword>
<feature type="domain" description="FAD-binding PCMH-type" evidence="5">
    <location>
        <begin position="19"/>
        <end position="198"/>
    </location>
</feature>
<protein>
    <submittedName>
        <fullName evidence="6">Putative oxidoreductase</fullName>
    </submittedName>
</protein>
<dbReference type="InterPro" id="IPR016169">
    <property type="entry name" value="FAD-bd_PCMH_sub2"/>
</dbReference>
<comment type="cofactor">
    <cofactor evidence="1">
        <name>FAD</name>
        <dbReference type="ChEBI" id="CHEBI:57692"/>
    </cofactor>
</comment>
<gene>
    <name evidence="6" type="ORF">TEHN7118_0009</name>
</gene>
<evidence type="ECO:0000256" key="2">
    <source>
        <dbReference type="ARBA" id="ARBA00022630"/>
    </source>
</evidence>
<evidence type="ECO:0000256" key="1">
    <source>
        <dbReference type="ARBA" id="ARBA00001974"/>
    </source>
</evidence>
<dbReference type="PANTHER" id="PTHR42934">
    <property type="entry name" value="GLYCOLATE OXIDASE SUBUNIT GLCD"/>
    <property type="match status" value="1"/>
</dbReference>
<dbReference type="GO" id="GO:0071949">
    <property type="term" value="F:FAD binding"/>
    <property type="evidence" value="ECO:0007669"/>
    <property type="project" value="InterPro"/>
</dbReference>
<dbReference type="EMBL" id="BDEC01000001">
    <property type="protein sequence ID" value="GBD67203.1"/>
    <property type="molecule type" value="Genomic_DNA"/>
</dbReference>
<dbReference type="InterPro" id="IPR006094">
    <property type="entry name" value="Oxid_FAD_bind_N"/>
</dbReference>
<comment type="caution">
    <text evidence="6">The sequence shown here is derived from an EMBL/GenBank/DDBJ whole genome shotgun (WGS) entry which is preliminary data.</text>
</comment>
<dbReference type="Gene3D" id="3.30.70.2740">
    <property type="match status" value="1"/>
</dbReference>
<dbReference type="InterPro" id="IPR036318">
    <property type="entry name" value="FAD-bd_PCMH-like_sf"/>
</dbReference>
<evidence type="ECO:0000256" key="3">
    <source>
        <dbReference type="ARBA" id="ARBA00022827"/>
    </source>
</evidence>
<dbReference type="SUPFAM" id="SSF56176">
    <property type="entry name" value="FAD-binding/transporter-associated domain-like"/>
    <property type="match status" value="1"/>
</dbReference>
<keyword evidence="7" id="KW-1185">Reference proteome</keyword>
<evidence type="ECO:0000313" key="7">
    <source>
        <dbReference type="Proteomes" id="UP000236214"/>
    </source>
</evidence>
<organism evidence="6 7">
    <name type="scientific">Tetragenococcus halophilus subsp. halophilus</name>
    <dbReference type="NCBI Taxonomy" id="1513897"/>
    <lineage>
        <taxon>Bacteria</taxon>
        <taxon>Bacillati</taxon>
        <taxon>Bacillota</taxon>
        <taxon>Bacilli</taxon>
        <taxon>Lactobacillales</taxon>
        <taxon>Enterococcaceae</taxon>
        <taxon>Tetragenococcus</taxon>
    </lineage>
</organism>
<dbReference type="GO" id="GO:0016491">
    <property type="term" value="F:oxidoreductase activity"/>
    <property type="evidence" value="ECO:0007669"/>
    <property type="project" value="UniProtKB-KW"/>
</dbReference>
<dbReference type="InterPro" id="IPR051914">
    <property type="entry name" value="FAD-linked_OxidoTrans_Type4"/>
</dbReference>
<name>A0A2H6CQE7_TETHA</name>
<dbReference type="InterPro" id="IPR016166">
    <property type="entry name" value="FAD-bd_PCMH"/>
</dbReference>
<evidence type="ECO:0000313" key="6">
    <source>
        <dbReference type="EMBL" id="GBD67203.1"/>
    </source>
</evidence>
<dbReference type="Pfam" id="PF01565">
    <property type="entry name" value="FAD_binding_4"/>
    <property type="match status" value="1"/>
</dbReference>
<dbReference type="Gene3D" id="3.30.465.10">
    <property type="match status" value="1"/>
</dbReference>
<dbReference type="Pfam" id="PF02913">
    <property type="entry name" value="FAD-oxidase_C"/>
    <property type="match status" value="1"/>
</dbReference>
<evidence type="ECO:0000259" key="5">
    <source>
        <dbReference type="PROSITE" id="PS51387"/>
    </source>
</evidence>